<dbReference type="NCBIfam" id="TIGR01439">
    <property type="entry name" value="lp_hng_hel_AbrB"/>
    <property type="match status" value="1"/>
</dbReference>
<gene>
    <name evidence="3" type="ORF">US58_C0018G0008</name>
</gene>
<comment type="caution">
    <text evidence="3">The sequence shown here is derived from an EMBL/GenBank/DDBJ whole genome shotgun (WGS) entry which is preliminary data.</text>
</comment>
<dbReference type="PROSITE" id="PS51740">
    <property type="entry name" value="SPOVT_ABRB"/>
    <property type="match status" value="1"/>
</dbReference>
<protein>
    <submittedName>
        <fullName evidence="3">Transcriptional regulator</fullName>
    </submittedName>
</protein>
<proteinExistence type="predicted"/>
<evidence type="ECO:0000313" key="4">
    <source>
        <dbReference type="Proteomes" id="UP000034333"/>
    </source>
</evidence>
<organism evidence="3 4">
    <name type="scientific">Candidatus Magasanikbacteria bacterium GW2011_GWA2_37_8</name>
    <dbReference type="NCBI Taxonomy" id="1619036"/>
    <lineage>
        <taxon>Bacteria</taxon>
        <taxon>Candidatus Magasanikiibacteriota</taxon>
    </lineage>
</organism>
<reference evidence="3 4" key="1">
    <citation type="journal article" date="2015" name="Nature">
        <title>rRNA introns, odd ribosomes, and small enigmatic genomes across a large radiation of phyla.</title>
        <authorList>
            <person name="Brown C.T."/>
            <person name="Hug L.A."/>
            <person name="Thomas B.C."/>
            <person name="Sharon I."/>
            <person name="Castelle C.J."/>
            <person name="Singh A."/>
            <person name="Wilkins M.J."/>
            <person name="Williams K.H."/>
            <person name="Banfield J.F."/>
        </authorList>
    </citation>
    <scope>NUCLEOTIDE SEQUENCE [LARGE SCALE GENOMIC DNA]</scope>
</reference>
<dbReference type="InterPro" id="IPR007159">
    <property type="entry name" value="SpoVT-AbrB_dom"/>
</dbReference>
<dbReference type="Proteomes" id="UP000034333">
    <property type="component" value="Unassembled WGS sequence"/>
</dbReference>
<dbReference type="GO" id="GO:0003677">
    <property type="term" value="F:DNA binding"/>
    <property type="evidence" value="ECO:0007669"/>
    <property type="project" value="UniProtKB-UniRule"/>
</dbReference>
<feature type="domain" description="SpoVT-AbrB" evidence="2">
    <location>
        <begin position="5"/>
        <end position="50"/>
    </location>
</feature>
<dbReference type="Gene3D" id="2.10.260.10">
    <property type="match status" value="1"/>
</dbReference>
<dbReference type="EMBL" id="LBTN01000018">
    <property type="protein sequence ID" value="KKQ40534.1"/>
    <property type="molecule type" value="Genomic_DNA"/>
</dbReference>
<evidence type="ECO:0000313" key="3">
    <source>
        <dbReference type="EMBL" id="KKQ40534.1"/>
    </source>
</evidence>
<dbReference type="STRING" id="1619036.US58_C0018G0008"/>
<evidence type="ECO:0000256" key="1">
    <source>
        <dbReference type="PROSITE-ProRule" id="PRU01076"/>
    </source>
</evidence>
<evidence type="ECO:0000259" key="2">
    <source>
        <dbReference type="PROSITE" id="PS51740"/>
    </source>
</evidence>
<keyword evidence="1" id="KW-0238">DNA-binding</keyword>
<sequence length="65" mass="7379">MPAFAGVTSLGERGQIVIPKELRDHLKFKTGDKFLVLEHFGKLILVPDKVAHQLVKHLTKEFDKI</sequence>
<dbReference type="InterPro" id="IPR037914">
    <property type="entry name" value="SpoVT-AbrB_sf"/>
</dbReference>
<dbReference type="Pfam" id="PF04014">
    <property type="entry name" value="MazE_antitoxin"/>
    <property type="match status" value="1"/>
</dbReference>
<dbReference type="SUPFAM" id="SSF89447">
    <property type="entry name" value="AbrB/MazE/MraZ-like"/>
    <property type="match status" value="1"/>
</dbReference>
<accession>A0A0G0JU91</accession>
<dbReference type="SMART" id="SM00966">
    <property type="entry name" value="SpoVT_AbrB"/>
    <property type="match status" value="1"/>
</dbReference>
<dbReference type="AlphaFoldDB" id="A0A0G0JU91"/>
<name>A0A0G0JU91_9BACT</name>